<feature type="region of interest" description="Disordered" evidence="1">
    <location>
        <begin position="567"/>
        <end position="589"/>
    </location>
</feature>
<feature type="compositionally biased region" description="Pro residues" evidence="1">
    <location>
        <begin position="502"/>
        <end position="511"/>
    </location>
</feature>
<feature type="compositionally biased region" description="Low complexity" evidence="1">
    <location>
        <begin position="1"/>
        <end position="24"/>
    </location>
</feature>
<feature type="region of interest" description="Disordered" evidence="1">
    <location>
        <begin position="1"/>
        <end position="48"/>
    </location>
</feature>
<feature type="compositionally biased region" description="Low complexity" evidence="1">
    <location>
        <begin position="434"/>
        <end position="448"/>
    </location>
</feature>
<feature type="compositionally biased region" description="Low complexity" evidence="1">
    <location>
        <begin position="283"/>
        <end position="305"/>
    </location>
</feature>
<dbReference type="AlphaFoldDB" id="A0A077R2D7"/>
<feature type="compositionally biased region" description="Low complexity" evidence="1">
    <location>
        <begin position="39"/>
        <end position="48"/>
    </location>
</feature>
<feature type="compositionally biased region" description="Polar residues" evidence="1">
    <location>
        <begin position="25"/>
        <end position="38"/>
    </location>
</feature>
<keyword evidence="2" id="KW-0472">Membrane</keyword>
<evidence type="ECO:0000256" key="2">
    <source>
        <dbReference type="SAM" id="Phobius"/>
    </source>
</evidence>
<keyword evidence="2" id="KW-1133">Transmembrane helix</keyword>
<keyword evidence="2" id="KW-0812">Transmembrane</keyword>
<evidence type="ECO:0000313" key="3">
    <source>
        <dbReference type="EMBL" id="CDI56705.1"/>
    </source>
</evidence>
<feature type="transmembrane region" description="Helical" evidence="2">
    <location>
        <begin position="237"/>
        <end position="263"/>
    </location>
</feature>
<dbReference type="Gene3D" id="2.60.120.260">
    <property type="entry name" value="Galactose-binding domain-like"/>
    <property type="match status" value="1"/>
</dbReference>
<name>A0A077R2D7_9BASI</name>
<reference evidence="3" key="1">
    <citation type="journal article" date="2014" name="Genome Biol. Evol.">
        <title>Gene Loss Rather Than Gene Gain Is Associated with a Host Jump from Monocots to Dicots in the Smut Fungus Melanopsichium pennsylvanicum.</title>
        <authorList>
            <person name="Sharma R."/>
            <person name="Mishra B."/>
            <person name="Runge F."/>
            <person name="Thines M."/>
        </authorList>
    </citation>
    <scope>NUCLEOTIDE SEQUENCE</scope>
    <source>
        <strain evidence="3">4</strain>
    </source>
</reference>
<feature type="region of interest" description="Disordered" evidence="1">
    <location>
        <begin position="368"/>
        <end position="387"/>
    </location>
</feature>
<proteinExistence type="predicted"/>
<evidence type="ECO:0000256" key="1">
    <source>
        <dbReference type="SAM" id="MobiDB-lite"/>
    </source>
</evidence>
<feature type="region of interest" description="Disordered" evidence="1">
    <location>
        <begin position="274"/>
        <end position="305"/>
    </location>
</feature>
<evidence type="ECO:0008006" key="4">
    <source>
        <dbReference type="Google" id="ProtNLM"/>
    </source>
</evidence>
<accession>A0A077R2D7</accession>
<feature type="compositionally biased region" description="Low complexity" evidence="1">
    <location>
        <begin position="512"/>
        <end position="547"/>
    </location>
</feature>
<sequence length="589" mass="63544">MNATWRNTATWSSSTTAVTPATTSYPVDTTTHQSSFSSNRTAALRNTDTNTTATATQAVVMASSTTTVTPDVVANPWNTSLLWSSGIIDNRDPRSNFWPSENWSNTTVPANVNTSPIDYYYSSTQAGDSVNFYFTGHGLSVLDFRGPLRGKYNVTIDDQVSVIIDAYSQTDDLANASGNTLPSVIWTSDTLEEATHSVVMSNLNNISDMHFWGVVINPNNYKAGSSFMPSKSSNTKLIIIASTVTAVVMVGMFILVGSIVYYCKLVRPRRRMQANIDSERKQPLLSSSSATTNTSSRTPRNSSSALRLNMNFLSSHGDLGRVPSRVTATTNESQYWLRPETEMAQVTNTSQSTRTPALFQEVRLGSPTHSVLSSPIDSTPVSEMDPTSTACSIVEPLSPQSPTSHGYATAHMPTDHFGVSEGRPAPAPCDNTRSRSLLSHQHSHSLQLDTAVNSPSTIAGSSSQLHHSRVASTPDADPFQDPVYPFMSTTTSLARNGSRRPLPTPPAPTTPVSPLATLSPSSTANDSSTQTGSNRSGSTNGTSINTNRQYRVEQDACSLHLSEDGLFDDHTGETLLPPPYSPRDAGRHF</sequence>
<feature type="region of interest" description="Disordered" evidence="1">
    <location>
        <begin position="399"/>
        <end position="548"/>
    </location>
</feature>
<dbReference type="EMBL" id="HG529697">
    <property type="protein sequence ID" value="CDI56705.1"/>
    <property type="molecule type" value="Genomic_DNA"/>
</dbReference>
<feature type="compositionally biased region" description="Polar residues" evidence="1">
    <location>
        <begin position="450"/>
        <end position="465"/>
    </location>
</feature>
<organism evidence="3">
    <name type="scientific">Melanopsichium pennsylvanicum 4</name>
    <dbReference type="NCBI Taxonomy" id="1398559"/>
    <lineage>
        <taxon>Eukaryota</taxon>
        <taxon>Fungi</taxon>
        <taxon>Dikarya</taxon>
        <taxon>Basidiomycota</taxon>
        <taxon>Ustilaginomycotina</taxon>
        <taxon>Ustilaginomycetes</taxon>
        <taxon>Ustilaginales</taxon>
        <taxon>Ustilaginaceae</taxon>
        <taxon>Melanopsichium</taxon>
    </lineage>
</organism>
<protein>
    <recommendedName>
        <fullName evidence="4">Transmembrane protein</fullName>
    </recommendedName>
</protein>